<keyword evidence="7" id="KW-0964">Secreted</keyword>
<feature type="signal peptide" evidence="8">
    <location>
        <begin position="1"/>
        <end position="31"/>
    </location>
</feature>
<feature type="domain" description="Pectate lyase" evidence="9">
    <location>
        <begin position="113"/>
        <end position="333"/>
    </location>
</feature>
<reference evidence="10 11" key="1">
    <citation type="submission" date="2020-07" db="EMBL/GenBank/DDBJ databases">
        <title>Bradyrhizobium diversity isolated from nodules of indigenous legumes of Western Australia.</title>
        <authorList>
            <person name="Klepa M.S."/>
        </authorList>
    </citation>
    <scope>NUCLEOTIDE SEQUENCE [LARGE SCALE GENOMIC DNA]</scope>
    <source>
        <strain evidence="10 11">CNPSo 4019</strain>
    </source>
</reference>
<comment type="function">
    <text evidence="5">Pectinolytic enzymes consist of four classes of enzymes: pectin lyase, polygalacturonase, pectin methylesterase and rhamnogalacturonase. Among pectinolytic enzymes, pectin lyase is the most important in depolymerization of pectin, since it cleaves internal glycosidic bonds of highly methylated pectins.</text>
</comment>
<evidence type="ECO:0000313" key="11">
    <source>
        <dbReference type="Proteomes" id="UP001194539"/>
    </source>
</evidence>
<dbReference type="PANTHER" id="PTHR31683:SF67">
    <property type="entry name" value="PECTIN LYASE F-RELATED"/>
    <property type="match status" value="1"/>
</dbReference>
<keyword evidence="7" id="KW-0119">Carbohydrate metabolism</keyword>
<feature type="chain" id="PRO_5046109224" description="pectin lyase" evidence="8">
    <location>
        <begin position="32"/>
        <end position="418"/>
    </location>
</feature>
<dbReference type="PROSITE" id="PS51257">
    <property type="entry name" value="PROKAR_LIPOPROTEIN"/>
    <property type="match status" value="1"/>
</dbReference>
<proteinExistence type="inferred from homology"/>
<dbReference type="PANTHER" id="PTHR31683">
    <property type="entry name" value="PECTATE LYASE 18-RELATED"/>
    <property type="match status" value="1"/>
</dbReference>
<evidence type="ECO:0000256" key="2">
    <source>
        <dbReference type="ARBA" id="ARBA00023180"/>
    </source>
</evidence>
<evidence type="ECO:0000256" key="6">
    <source>
        <dbReference type="ARBA" id="ARBA00039082"/>
    </source>
</evidence>
<dbReference type="EC" id="4.2.2.10" evidence="6"/>
<sequence length="418" mass="44573">MSTRQAVCQLKRSLRMLAGLAGIVGISCAIAASNPRRDSAQGFGAGTTGGLGGEVVQVSSLKDLTYQLCRSYSSGLCNDDSPRVVLIAGTIDFTGTEGRGEGPGCQYSSTCQTPYKGESLLLLDGLDPHCDGKLKMEVSFDKAGKRPLEVGSNKTVIGVGSNATIRGKGLRLNGVSNVVVRNLTIRDINPGIVFAGDAIAISRANRVWIDHNRFHNIGRQMIAGGLGATTNITVSWNDFDGRDNYSSYCNGAHYWNLLFLGSPQSITVANNYFHEVSGRAPHIDGLRSVIHLVNNYFHNTELLQHNGFFHALDAGPSVQGLIEGNYFDNIETPIRAESGHVFGALGGVNREMQDLCLAMLGRMCVGNIARPAPRINGFRLDESVIGSFGALPKAAIHRPLQADDVPALVTANAGPGHL</sequence>
<dbReference type="InterPro" id="IPR045032">
    <property type="entry name" value="PEL"/>
</dbReference>
<keyword evidence="1" id="KW-1015">Disulfide bond</keyword>
<dbReference type="Pfam" id="PF00544">
    <property type="entry name" value="Pectate_lyase_4"/>
    <property type="match status" value="1"/>
</dbReference>
<keyword evidence="11" id="KW-1185">Reference proteome</keyword>
<evidence type="ECO:0000256" key="8">
    <source>
        <dbReference type="SAM" id="SignalP"/>
    </source>
</evidence>
<dbReference type="SUPFAM" id="SSF51126">
    <property type="entry name" value="Pectin lyase-like"/>
    <property type="match status" value="1"/>
</dbReference>
<evidence type="ECO:0000256" key="3">
    <source>
        <dbReference type="ARBA" id="ARBA00023239"/>
    </source>
</evidence>
<dbReference type="SMART" id="SM00656">
    <property type="entry name" value="Amb_all"/>
    <property type="match status" value="1"/>
</dbReference>
<dbReference type="InterPro" id="IPR011050">
    <property type="entry name" value="Pectin_lyase_fold/virulence"/>
</dbReference>
<dbReference type="RefSeq" id="WP_197965753.1">
    <property type="nucleotide sequence ID" value="NZ_JACEGD010000007.1"/>
</dbReference>
<name>A0ABS0NZV0_9BRAD</name>
<dbReference type="EMBL" id="JACEGD010000007">
    <property type="protein sequence ID" value="MBH5386372.1"/>
    <property type="molecule type" value="Genomic_DNA"/>
</dbReference>
<gene>
    <name evidence="10" type="ORF">H1B27_08745</name>
</gene>
<organism evidence="10 11">
    <name type="scientific">Bradyrhizobium diversitatis</name>
    <dbReference type="NCBI Taxonomy" id="2755406"/>
    <lineage>
        <taxon>Bacteria</taxon>
        <taxon>Pseudomonadati</taxon>
        <taxon>Pseudomonadota</taxon>
        <taxon>Alphaproteobacteria</taxon>
        <taxon>Hyphomicrobiales</taxon>
        <taxon>Nitrobacteraceae</taxon>
        <taxon>Bradyrhizobium</taxon>
    </lineage>
</organism>
<dbReference type="InterPro" id="IPR002022">
    <property type="entry name" value="Pec_lyase"/>
</dbReference>
<dbReference type="Proteomes" id="UP001194539">
    <property type="component" value="Unassembled WGS sequence"/>
</dbReference>
<evidence type="ECO:0000313" key="10">
    <source>
        <dbReference type="EMBL" id="MBH5386372.1"/>
    </source>
</evidence>
<protein>
    <recommendedName>
        <fullName evidence="6">pectin lyase</fullName>
        <ecNumber evidence="6">4.2.2.10</ecNumber>
    </recommendedName>
</protein>
<keyword evidence="7" id="KW-0624">Polysaccharide degradation</keyword>
<evidence type="ECO:0000259" key="9">
    <source>
        <dbReference type="SMART" id="SM00656"/>
    </source>
</evidence>
<comment type="similarity">
    <text evidence="7">Belongs to the polysaccharide lyase 1 family.</text>
</comment>
<evidence type="ECO:0000256" key="1">
    <source>
        <dbReference type="ARBA" id="ARBA00023157"/>
    </source>
</evidence>
<comment type="catalytic activity">
    <reaction evidence="4">
        <text>Eliminative cleavage of (1-&gt;4)-alpha-D-galacturonan methyl ester to give oligosaccharides with 4-deoxy-6-O-methyl-alpha-D-galact-4-enuronosyl groups at their non-reducing ends.</text>
        <dbReference type="EC" id="4.2.2.10"/>
    </reaction>
</comment>
<keyword evidence="2" id="KW-0325">Glycoprotein</keyword>
<dbReference type="InterPro" id="IPR012334">
    <property type="entry name" value="Pectin_lyas_fold"/>
</dbReference>
<comment type="caution">
    <text evidence="10">The sequence shown here is derived from an EMBL/GenBank/DDBJ whole genome shotgun (WGS) entry which is preliminary data.</text>
</comment>
<dbReference type="Gene3D" id="2.160.20.10">
    <property type="entry name" value="Single-stranded right-handed beta-helix, Pectin lyase-like"/>
    <property type="match status" value="1"/>
</dbReference>
<evidence type="ECO:0000256" key="7">
    <source>
        <dbReference type="RuleBase" id="RU361173"/>
    </source>
</evidence>
<comment type="subcellular location">
    <subcellularLocation>
        <location evidence="7">Secreted</location>
    </subcellularLocation>
</comment>
<evidence type="ECO:0000256" key="4">
    <source>
        <dbReference type="ARBA" id="ARBA00036818"/>
    </source>
</evidence>
<keyword evidence="8" id="KW-0732">Signal</keyword>
<evidence type="ECO:0000256" key="5">
    <source>
        <dbReference type="ARBA" id="ARBA00037631"/>
    </source>
</evidence>
<accession>A0ABS0NZV0</accession>
<keyword evidence="3 7" id="KW-0456">Lyase</keyword>